<evidence type="ECO:0000313" key="3">
    <source>
        <dbReference type="Proteomes" id="UP001189429"/>
    </source>
</evidence>
<evidence type="ECO:0000313" key="2">
    <source>
        <dbReference type="EMBL" id="CAK0837856.1"/>
    </source>
</evidence>
<feature type="region of interest" description="Disordered" evidence="1">
    <location>
        <begin position="27"/>
        <end position="100"/>
    </location>
</feature>
<keyword evidence="3" id="KW-1185">Reference proteome</keyword>
<proteinExistence type="predicted"/>
<sequence>MHHAVPVSIRAEFLLAPALAAAPRPALSSRPLGALGDGAASPPLGGQGSSEPARALGDVGPRELSVTWAAPGELESRSSSPRPAAEEFLQQPASFGWLQK</sequence>
<reference evidence="2" key="1">
    <citation type="submission" date="2023-10" db="EMBL/GenBank/DDBJ databases">
        <authorList>
            <person name="Chen Y."/>
            <person name="Shah S."/>
            <person name="Dougan E. K."/>
            <person name="Thang M."/>
            <person name="Chan C."/>
        </authorList>
    </citation>
    <scope>NUCLEOTIDE SEQUENCE [LARGE SCALE GENOMIC DNA]</scope>
</reference>
<name>A0ABN9SZD6_9DINO</name>
<dbReference type="EMBL" id="CAUYUJ010014180">
    <property type="protein sequence ID" value="CAK0837856.1"/>
    <property type="molecule type" value="Genomic_DNA"/>
</dbReference>
<evidence type="ECO:0000256" key="1">
    <source>
        <dbReference type="SAM" id="MobiDB-lite"/>
    </source>
</evidence>
<protein>
    <submittedName>
        <fullName evidence="2">Uncharacterized protein</fullName>
    </submittedName>
</protein>
<gene>
    <name evidence="2" type="ORF">PCOR1329_LOCUS33942</name>
</gene>
<accession>A0ABN9SZD6</accession>
<comment type="caution">
    <text evidence="2">The sequence shown here is derived from an EMBL/GenBank/DDBJ whole genome shotgun (WGS) entry which is preliminary data.</text>
</comment>
<dbReference type="Proteomes" id="UP001189429">
    <property type="component" value="Unassembled WGS sequence"/>
</dbReference>
<organism evidence="2 3">
    <name type="scientific">Prorocentrum cordatum</name>
    <dbReference type="NCBI Taxonomy" id="2364126"/>
    <lineage>
        <taxon>Eukaryota</taxon>
        <taxon>Sar</taxon>
        <taxon>Alveolata</taxon>
        <taxon>Dinophyceae</taxon>
        <taxon>Prorocentrales</taxon>
        <taxon>Prorocentraceae</taxon>
        <taxon>Prorocentrum</taxon>
    </lineage>
</organism>